<sequence length="50" mass="5949">MPLSLSELKDRAIRFAQEWAGETDERASAQSFWIDFFHVFDVKRRRVASF</sequence>
<evidence type="ECO:0000259" key="1">
    <source>
        <dbReference type="Pfam" id="PF20464"/>
    </source>
</evidence>
<organism evidence="2 3">
    <name type="scientific">Hymenobacter roseosalivarius DSM 11622</name>
    <dbReference type="NCBI Taxonomy" id="645990"/>
    <lineage>
        <taxon>Bacteria</taxon>
        <taxon>Pseudomonadati</taxon>
        <taxon>Bacteroidota</taxon>
        <taxon>Cytophagia</taxon>
        <taxon>Cytophagales</taxon>
        <taxon>Hymenobacteraceae</taxon>
        <taxon>Hymenobacter</taxon>
    </lineage>
</organism>
<dbReference type="InterPro" id="IPR046817">
    <property type="entry name" value="MmeI_N"/>
</dbReference>
<dbReference type="Pfam" id="PF20464">
    <property type="entry name" value="MmeI_N"/>
    <property type="match status" value="1"/>
</dbReference>
<evidence type="ECO:0000313" key="2">
    <source>
        <dbReference type="EMBL" id="SMB99932.1"/>
    </source>
</evidence>
<dbReference type="EMBL" id="FWWW01000096">
    <property type="protein sequence ID" value="SMB99932.1"/>
    <property type="molecule type" value="Genomic_DNA"/>
</dbReference>
<dbReference type="STRING" id="645990.SAMN00120144_3194"/>
<name>A0A1W1W2S8_9BACT</name>
<gene>
    <name evidence="2" type="ORF">SAMN00120144_3194</name>
</gene>
<proteinExistence type="predicted"/>
<dbReference type="GO" id="GO:0032259">
    <property type="term" value="P:methylation"/>
    <property type="evidence" value="ECO:0007669"/>
    <property type="project" value="UniProtKB-KW"/>
</dbReference>
<reference evidence="2 3" key="1">
    <citation type="submission" date="2017-04" db="EMBL/GenBank/DDBJ databases">
        <authorList>
            <person name="Afonso C.L."/>
            <person name="Miller P.J."/>
            <person name="Scott M.A."/>
            <person name="Spackman E."/>
            <person name="Goraichik I."/>
            <person name="Dimitrov K.M."/>
            <person name="Suarez D.L."/>
            <person name="Swayne D.E."/>
        </authorList>
    </citation>
    <scope>NUCLEOTIDE SEQUENCE [LARGE SCALE GENOMIC DNA]</scope>
    <source>
        <strain evidence="2 3">DSM 11622</strain>
    </source>
</reference>
<keyword evidence="2" id="KW-0489">Methyltransferase</keyword>
<dbReference type="Proteomes" id="UP000192266">
    <property type="component" value="Unassembled WGS sequence"/>
</dbReference>
<evidence type="ECO:0000313" key="3">
    <source>
        <dbReference type="Proteomes" id="UP000192266"/>
    </source>
</evidence>
<keyword evidence="2" id="KW-0808">Transferase</keyword>
<dbReference type="GO" id="GO:0008168">
    <property type="term" value="F:methyltransferase activity"/>
    <property type="evidence" value="ECO:0007669"/>
    <property type="project" value="UniProtKB-KW"/>
</dbReference>
<dbReference type="AlphaFoldDB" id="A0A1W1W2S8"/>
<accession>A0A1W1W2S8</accession>
<feature type="domain" description="MmeI-like N-terminal" evidence="1">
    <location>
        <begin position="11"/>
        <end position="48"/>
    </location>
</feature>
<keyword evidence="3" id="KW-1185">Reference proteome</keyword>
<protein>
    <submittedName>
        <fullName evidence="2">Methylase</fullName>
    </submittedName>
</protein>